<dbReference type="GO" id="GO:0140359">
    <property type="term" value="F:ABC-type transporter activity"/>
    <property type="evidence" value="ECO:0007669"/>
    <property type="project" value="InterPro"/>
</dbReference>
<comment type="subcellular location">
    <subcellularLocation>
        <location evidence="1">Membrane</location>
        <topology evidence="1">Multi-pass membrane protein</topology>
    </subcellularLocation>
</comment>
<keyword evidence="2" id="KW-0813">Transport</keyword>
<feature type="transmembrane region" description="Helical" evidence="10">
    <location>
        <begin position="65"/>
        <end position="90"/>
    </location>
</feature>
<dbReference type="CDD" id="cd03244">
    <property type="entry name" value="ABCC_MRP_domain2"/>
    <property type="match status" value="1"/>
</dbReference>
<protein>
    <recommendedName>
        <fullName evidence="16">ABC transporter</fullName>
    </recommendedName>
</protein>
<keyword evidence="4" id="KW-0677">Repeat</keyword>
<dbReference type="InterPro" id="IPR036640">
    <property type="entry name" value="ABC1_TM_sf"/>
</dbReference>
<dbReference type="GO" id="GO:0005737">
    <property type="term" value="C:cytoplasm"/>
    <property type="evidence" value="ECO:0007669"/>
    <property type="project" value="UniProtKB-ARBA"/>
</dbReference>
<feature type="transmembrane region" description="Helical" evidence="10">
    <location>
        <begin position="528"/>
        <end position="548"/>
    </location>
</feature>
<organism evidence="14 15">
    <name type="scientific">Hortaea werneckii</name>
    <name type="common">Black yeast</name>
    <name type="synonym">Cladosporium werneckii</name>
    <dbReference type="NCBI Taxonomy" id="91943"/>
    <lineage>
        <taxon>Eukaryota</taxon>
        <taxon>Fungi</taxon>
        <taxon>Dikarya</taxon>
        <taxon>Ascomycota</taxon>
        <taxon>Pezizomycotina</taxon>
        <taxon>Dothideomycetes</taxon>
        <taxon>Dothideomycetidae</taxon>
        <taxon>Mycosphaerellales</taxon>
        <taxon>Teratosphaeriaceae</taxon>
        <taxon>Hortaea</taxon>
    </lineage>
</organism>
<dbReference type="InterPro" id="IPR003439">
    <property type="entry name" value="ABC_transporter-like_ATP-bd"/>
</dbReference>
<keyword evidence="8 10" id="KW-0472">Membrane</keyword>
<dbReference type="InterPro" id="IPR017871">
    <property type="entry name" value="ABC_transporter-like_CS"/>
</dbReference>
<feature type="transmembrane region" description="Helical" evidence="10">
    <location>
        <begin position="162"/>
        <end position="182"/>
    </location>
</feature>
<dbReference type="Pfam" id="PF00005">
    <property type="entry name" value="ABC_tran"/>
    <property type="match status" value="2"/>
</dbReference>
<evidence type="ECO:0000256" key="8">
    <source>
        <dbReference type="ARBA" id="ARBA00023136"/>
    </source>
</evidence>
<proteinExistence type="predicted"/>
<dbReference type="CDD" id="cd18604">
    <property type="entry name" value="ABC_6TM_VMR1_D2_like"/>
    <property type="match status" value="1"/>
</dbReference>
<evidence type="ECO:0000256" key="6">
    <source>
        <dbReference type="ARBA" id="ARBA00022840"/>
    </source>
</evidence>
<sequence>MMQPSKLFGLFSSIVDMGWALQFHVILDGTASTSFHNGSTIISDPPRYCWSNGWDSREAKFRLCFLPVVAGVPAALALVISAMITVGVLVKWRPAWTRPFVEEHVGPIPDFNFDQKRRWNRATILLATVSMAGFFLHLATAIHSAISGQVLQRLTSDRANVALASLLPAVTWVVISGLVVAYRPKRAPFSVLVLLIVQTATYAIVVADHFKSFGSLGVGVETTMLVLTIAGIGVVLSMPLRDPDMPSKDISQPHTESTSSLRSPEDDLSLWQFMTVSWMTPLIRVGNKRQLQDEDVWQLGYEFQHRRLHENFRQLKGTVVQRLVQANGIDLFILTALGILELVANFAVPVLLQQILAAMEDPSAPKTAAIRYAALSLAIRLAATQSGVFSLWFGRRCYERSRGEMITMLYEKTLGRKISFQSQEKENDNDQVDGTTNADAPEPEVTTKRAPAWWTRTKQRLGSLFSKTKAVPTAKEPASMGKILNLMRNDVYEVAQRFWEFQSLITKPLSCVFSIVLVVRFLGWPSLIAVLALIMAQLLNAGLARIMIHFEKKRRAATDSKLQVISQFVEAIRHLRWYGWQGAWLKQILEARQQELNLKVVTNIWNVTIGAVNSLALDLTPVVAFFAYTVIAGKELRVDIAFPAIQLFGMMTQSLRDLPNLIIVLINAWVAVARIEDFMAEPDREMMNTEALVGDSLALQNASFSWPGVAKLVLKDVDVSFPQGLTVVCGEVGSGKTALLQALLGELDMHKGQLIRPPEPVGYCAQAPWLQSMSVRENILFSEPYEDKRYKDVLDACALTPDLADFKAGDLSLIGENGIGLSGGQKARIALARAVYSRTKILLLDDPISALDQQTAESIVQKLFSGTLVQGRTIVMVTHRTDLVLAEAGQIIRMVDGEARVLDHNAAAYESLQRTVSTQSGEGDQQVIEERATAAVPDKFIEEEHRAEGGVQLRVYWEYIKAGRLRWWALLVLVLSIYRLMAVGETWFLKAWGEAYSERSSVRFLVHQETVTSTLSGIFDGLPSPETNIRPWLLGFLFIALALSTFYIVSQAIMLVIVYVAARRMFKNIMEKVTNATFRFYDVTPVGRLMNRMTSDIGVIDGNISQQFQVVAWLGISWVSSVIVIGSVTPAFLAFSAVLTIAFVMIFLRFLPTSQSLRRLEMVSLTPLMSNFGALLNGLATVRAFRAQSRFQDRVIEVVDTFQKMDHFYWSLQAWLMYRFDALSALSTFLLTALALITNVSAGLTAFVLVAANKFVNSTHYLCRQYGQLQMEFVSVERVVELLHLEQEPSGDIAPPAWWPSRSGDIRFDDVLIKYAPHLDPALAGISFTIKGGSKTAVIGRTGSGKSTLALAMLATILPESGKITIDNIDLASVDKQALRSRVTFLAQDPVLFPGTMRENLDPVEEHSDEDCELVLRRVCERQGWDLETKIEAGGRNLSQGQRQLVGLARAVLRRSAIIILDEATASIDRETAMQIQQVMHEEMKDSTVITIAHRLEAVRHADYCVVLGKGKILEQGPAGDMLKHHTEDMIDDASQQ</sequence>
<feature type="domain" description="ABC transmembrane type-1" evidence="13">
    <location>
        <begin position="1015"/>
        <end position="1271"/>
    </location>
</feature>
<evidence type="ECO:0000313" key="15">
    <source>
        <dbReference type="Proteomes" id="UP000269276"/>
    </source>
</evidence>
<name>A0A3M7EF97_HORWE</name>
<evidence type="ECO:0000256" key="11">
    <source>
        <dbReference type="SAM" id="SignalP"/>
    </source>
</evidence>
<feature type="region of interest" description="Disordered" evidence="9">
    <location>
        <begin position="421"/>
        <end position="446"/>
    </location>
</feature>
<dbReference type="SUPFAM" id="SSF52540">
    <property type="entry name" value="P-loop containing nucleoside triphosphate hydrolases"/>
    <property type="match status" value="2"/>
</dbReference>
<evidence type="ECO:0000256" key="1">
    <source>
        <dbReference type="ARBA" id="ARBA00004141"/>
    </source>
</evidence>
<dbReference type="GO" id="GO:0016020">
    <property type="term" value="C:membrane"/>
    <property type="evidence" value="ECO:0007669"/>
    <property type="project" value="UniProtKB-SubCell"/>
</dbReference>
<feature type="domain" description="ABC transmembrane type-1" evidence="13">
    <location>
        <begin position="332"/>
        <end position="667"/>
    </location>
</feature>
<feature type="transmembrane region" description="Helical" evidence="10">
    <location>
        <begin position="967"/>
        <end position="989"/>
    </location>
</feature>
<dbReference type="PANTHER" id="PTHR24223:SF415">
    <property type="entry name" value="FI20190P1"/>
    <property type="match status" value="1"/>
</dbReference>
<evidence type="ECO:0000256" key="3">
    <source>
        <dbReference type="ARBA" id="ARBA00022692"/>
    </source>
</evidence>
<evidence type="ECO:0000313" key="14">
    <source>
        <dbReference type="EMBL" id="RMY75173.1"/>
    </source>
</evidence>
<dbReference type="FunFam" id="3.40.50.300:FF:001751">
    <property type="entry name" value="ABC bile acid transporter"/>
    <property type="match status" value="1"/>
</dbReference>
<evidence type="ECO:0000256" key="5">
    <source>
        <dbReference type="ARBA" id="ARBA00022741"/>
    </source>
</evidence>
<dbReference type="SUPFAM" id="SSF90123">
    <property type="entry name" value="ABC transporter transmembrane region"/>
    <property type="match status" value="2"/>
</dbReference>
<dbReference type="GO" id="GO:0005524">
    <property type="term" value="F:ATP binding"/>
    <property type="evidence" value="ECO:0007669"/>
    <property type="project" value="UniProtKB-KW"/>
</dbReference>
<dbReference type="VEuPathDB" id="FungiDB:BTJ68_03922"/>
<dbReference type="OrthoDB" id="6500128at2759"/>
<evidence type="ECO:0000256" key="4">
    <source>
        <dbReference type="ARBA" id="ARBA00022737"/>
    </source>
</evidence>
<dbReference type="PROSITE" id="PS00211">
    <property type="entry name" value="ABC_TRANSPORTER_1"/>
    <property type="match status" value="2"/>
</dbReference>
<dbReference type="Proteomes" id="UP000269276">
    <property type="component" value="Unassembled WGS sequence"/>
</dbReference>
<feature type="transmembrane region" description="Helical" evidence="10">
    <location>
        <begin position="213"/>
        <end position="238"/>
    </location>
</feature>
<gene>
    <name evidence="14" type="ORF">D0863_02739</name>
</gene>
<dbReference type="InterPro" id="IPR003593">
    <property type="entry name" value="AAA+_ATPase"/>
</dbReference>
<keyword evidence="3 10" id="KW-0812">Transmembrane</keyword>
<dbReference type="EMBL" id="QWIP01000061">
    <property type="protein sequence ID" value="RMY75173.1"/>
    <property type="molecule type" value="Genomic_DNA"/>
</dbReference>
<dbReference type="PROSITE" id="PS50893">
    <property type="entry name" value="ABC_TRANSPORTER_2"/>
    <property type="match status" value="2"/>
</dbReference>
<feature type="domain" description="ABC transporter" evidence="12">
    <location>
        <begin position="1306"/>
        <end position="1535"/>
    </location>
</feature>
<evidence type="ECO:0000256" key="9">
    <source>
        <dbReference type="SAM" id="MobiDB-lite"/>
    </source>
</evidence>
<feature type="chain" id="PRO_5018330317" description="ABC transporter" evidence="11">
    <location>
        <begin position="21"/>
        <end position="1537"/>
    </location>
</feature>
<dbReference type="CDD" id="cd18596">
    <property type="entry name" value="ABC_6TM_VMR1_D1_like"/>
    <property type="match status" value="1"/>
</dbReference>
<evidence type="ECO:0000259" key="12">
    <source>
        <dbReference type="PROSITE" id="PS50893"/>
    </source>
</evidence>
<feature type="transmembrane region" description="Helical" evidence="10">
    <location>
        <begin position="1110"/>
        <end position="1126"/>
    </location>
</feature>
<dbReference type="FunFam" id="1.20.1560.10:FF:000013">
    <property type="entry name" value="ABC transporter C family member 2"/>
    <property type="match status" value="1"/>
</dbReference>
<dbReference type="InterPro" id="IPR011527">
    <property type="entry name" value="ABC1_TM_dom"/>
</dbReference>
<evidence type="ECO:0008006" key="16">
    <source>
        <dbReference type="Google" id="ProtNLM"/>
    </source>
</evidence>
<dbReference type="SMART" id="SM00382">
    <property type="entry name" value="AAA"/>
    <property type="match status" value="2"/>
</dbReference>
<keyword evidence="5" id="KW-0547">Nucleotide-binding</keyword>
<dbReference type="FunFam" id="3.40.50.300:FF:001577">
    <property type="entry name" value="ABC bile acid transporter"/>
    <property type="match status" value="1"/>
</dbReference>
<dbReference type="Gene3D" id="1.20.1560.10">
    <property type="entry name" value="ABC transporter type 1, transmembrane domain"/>
    <property type="match status" value="2"/>
</dbReference>
<accession>A0A3M7EF97</accession>
<feature type="transmembrane region" description="Helical" evidence="10">
    <location>
        <begin position="331"/>
        <end position="352"/>
    </location>
</feature>
<feature type="transmembrane region" description="Helical" evidence="10">
    <location>
        <begin position="1163"/>
        <end position="1185"/>
    </location>
</feature>
<feature type="transmembrane region" description="Helical" evidence="10">
    <location>
        <begin position="1225"/>
        <end position="1252"/>
    </location>
</feature>
<feature type="transmembrane region" description="Helical" evidence="10">
    <location>
        <begin position="122"/>
        <end position="142"/>
    </location>
</feature>
<feature type="transmembrane region" description="Helical" evidence="10">
    <location>
        <begin position="1032"/>
        <end position="1062"/>
    </location>
</feature>
<dbReference type="Pfam" id="PF00664">
    <property type="entry name" value="ABC_membrane"/>
    <property type="match status" value="3"/>
</dbReference>
<feature type="signal peptide" evidence="11">
    <location>
        <begin position="1"/>
        <end position="20"/>
    </location>
</feature>
<dbReference type="PANTHER" id="PTHR24223">
    <property type="entry name" value="ATP-BINDING CASSETTE SUB-FAMILY C"/>
    <property type="match status" value="1"/>
</dbReference>
<dbReference type="CDD" id="cd03250">
    <property type="entry name" value="ABCC_MRP_domain1"/>
    <property type="match status" value="1"/>
</dbReference>
<keyword evidence="7 10" id="KW-1133">Transmembrane helix</keyword>
<evidence type="ECO:0000259" key="13">
    <source>
        <dbReference type="PROSITE" id="PS50929"/>
    </source>
</evidence>
<dbReference type="Gene3D" id="3.40.50.300">
    <property type="entry name" value="P-loop containing nucleotide triphosphate hydrolases"/>
    <property type="match status" value="2"/>
</dbReference>
<evidence type="ECO:0000256" key="7">
    <source>
        <dbReference type="ARBA" id="ARBA00022989"/>
    </source>
</evidence>
<feature type="transmembrane region" description="Helical" evidence="10">
    <location>
        <begin position="189"/>
        <end position="207"/>
    </location>
</feature>
<evidence type="ECO:0000256" key="10">
    <source>
        <dbReference type="SAM" id="Phobius"/>
    </source>
</evidence>
<comment type="caution">
    <text evidence="14">The sequence shown here is derived from an EMBL/GenBank/DDBJ whole genome shotgun (WGS) entry which is preliminary data.</text>
</comment>
<feature type="domain" description="ABC transporter" evidence="12">
    <location>
        <begin position="697"/>
        <end position="921"/>
    </location>
</feature>
<dbReference type="PROSITE" id="PS50929">
    <property type="entry name" value="ABC_TM1F"/>
    <property type="match status" value="2"/>
</dbReference>
<keyword evidence="6" id="KW-0067">ATP-binding</keyword>
<dbReference type="GO" id="GO:0016887">
    <property type="term" value="F:ATP hydrolysis activity"/>
    <property type="evidence" value="ECO:0007669"/>
    <property type="project" value="InterPro"/>
</dbReference>
<keyword evidence="11" id="KW-0732">Signal</keyword>
<evidence type="ECO:0000256" key="2">
    <source>
        <dbReference type="ARBA" id="ARBA00022448"/>
    </source>
</evidence>
<dbReference type="InterPro" id="IPR050173">
    <property type="entry name" value="ABC_transporter_C-like"/>
</dbReference>
<reference evidence="14 15" key="1">
    <citation type="journal article" date="2018" name="BMC Genomics">
        <title>Genomic evidence for intraspecific hybridization in a clonal and extremely halotolerant yeast.</title>
        <authorList>
            <person name="Gostincar C."/>
            <person name="Stajich J.E."/>
            <person name="Zupancic J."/>
            <person name="Zalar P."/>
            <person name="Gunde-Cimerman N."/>
        </authorList>
    </citation>
    <scope>NUCLEOTIDE SEQUENCE [LARGE SCALE GENOMIC DNA]</scope>
    <source>
        <strain evidence="14 15">EXF-2682</strain>
    </source>
</reference>
<dbReference type="InterPro" id="IPR027417">
    <property type="entry name" value="P-loop_NTPase"/>
</dbReference>